<feature type="transmembrane region" description="Helical" evidence="8">
    <location>
        <begin position="323"/>
        <end position="347"/>
    </location>
</feature>
<feature type="domain" description="MacB-like periplasmic core" evidence="10">
    <location>
        <begin position="39"/>
        <end position="250"/>
    </location>
</feature>
<dbReference type="GO" id="GO:0044874">
    <property type="term" value="P:lipoprotein localization to outer membrane"/>
    <property type="evidence" value="ECO:0007669"/>
    <property type="project" value="TreeGrafter"/>
</dbReference>
<evidence type="ECO:0000256" key="6">
    <source>
        <dbReference type="ARBA" id="ARBA00022989"/>
    </source>
</evidence>
<gene>
    <name evidence="11" type="ordered locus">BAB1_0843</name>
</gene>
<dbReference type="Proteomes" id="UP000002719">
    <property type="component" value="Chromosome I"/>
</dbReference>
<keyword evidence="7 8" id="KW-0472">Membrane</keyword>
<dbReference type="PANTHER" id="PTHR30489:SF0">
    <property type="entry name" value="LIPOPROTEIN-RELEASING SYSTEM TRANSMEMBRANE PROTEIN LOLE"/>
    <property type="match status" value="1"/>
</dbReference>
<evidence type="ECO:0000256" key="4">
    <source>
        <dbReference type="ARBA" id="ARBA00022475"/>
    </source>
</evidence>
<dbReference type="InterPro" id="IPR025857">
    <property type="entry name" value="MacB_PCD"/>
</dbReference>
<comment type="similarity">
    <text evidence="2">Belongs to the ABC-4 integral membrane protein family. LolC/E subfamily.</text>
</comment>
<feature type="transmembrane region" description="Helical" evidence="8">
    <location>
        <begin position="29"/>
        <end position="55"/>
    </location>
</feature>
<evidence type="ECO:0000259" key="9">
    <source>
        <dbReference type="Pfam" id="PF02687"/>
    </source>
</evidence>
<keyword evidence="4" id="KW-1003">Cell membrane</keyword>
<sequence>MKAPKSGPFSAFERMIAWRYLRARRRETFISVIAGFSFTGIMLGVATLIIVMAVMNGFRAELLTRILGINGHLIMQPIDRPLDDYADLIKRVDAIPGIKFAIPVVEGQALVQGNIGAGTGALVRGLREEDLDKLKLISSNIRQGTLKGFDHSGGVAIGTRMAENLGLSVGDTLRVISPDGDVTPFGVNPRVKAYPIVAIFEIGMSEYDSSIVMMPLSEAQLFFNQEGKVQSLEIFVDNPDKVDAMRAPVEEAAARQLSLVDWRQRNQTFFSALEVERNVMFMILTLIVLVAALNIISGLIMLVKDKGHDIAILRTMGATRGAVMRIFLMTGAAIGVTGTVAGVILGVVVCLNVERLREFFSWLSGTTLFNPELYFLSQIPAKMDPGETLSVIVMALVLSFIATIFPAWRAAKLDPVEALRYE</sequence>
<comment type="subcellular location">
    <subcellularLocation>
        <location evidence="1">Cell membrane</location>
        <topology evidence="1">Multi-pass membrane protein</topology>
    </subcellularLocation>
</comment>
<dbReference type="EMBL" id="AM040264">
    <property type="protein sequence ID" value="CAJ10799.1"/>
    <property type="molecule type" value="Genomic_DNA"/>
</dbReference>
<dbReference type="Pfam" id="PF02687">
    <property type="entry name" value="FtsX"/>
    <property type="match status" value="1"/>
</dbReference>
<dbReference type="GO" id="GO:0098797">
    <property type="term" value="C:plasma membrane protein complex"/>
    <property type="evidence" value="ECO:0007669"/>
    <property type="project" value="TreeGrafter"/>
</dbReference>
<name>Q2YNE2_BRUA2</name>
<feature type="transmembrane region" description="Helical" evidence="8">
    <location>
        <begin position="388"/>
        <end position="408"/>
    </location>
</feature>
<feature type="transmembrane region" description="Helical" evidence="8">
    <location>
        <begin position="279"/>
        <end position="303"/>
    </location>
</feature>
<evidence type="ECO:0000313" key="11">
    <source>
        <dbReference type="EMBL" id="CAJ10799.1"/>
    </source>
</evidence>
<proteinExistence type="inferred from homology"/>
<dbReference type="KEGG" id="bmf:BAB1_0843"/>
<dbReference type="InterPro" id="IPR011925">
    <property type="entry name" value="LolCE_TM"/>
</dbReference>
<keyword evidence="5 8" id="KW-0812">Transmembrane</keyword>
<keyword evidence="3" id="KW-0813">Transport</keyword>
<keyword evidence="6 8" id="KW-1133">Transmembrane helix</keyword>
<reference evidence="11 12" key="1">
    <citation type="journal article" date="2005" name="Infect. Immun.">
        <title>Whole-genome analyses of speciation events in pathogenic Brucellae.</title>
        <authorList>
            <consortium name="Microbial Genomics Group"/>
            <consortium name="Lawrence Livermore National Laboratory"/>
            <consortium name="and the Genome Analysis Group"/>
            <consortium name="Oak Ridge National Laboratory"/>
            <person name="Chain P."/>
            <person name="Comerci D.J."/>
            <person name="Tolmasky M.E."/>
            <person name="Larimer F.W."/>
            <person name="Malfatti S."/>
            <person name="Vergez L.M."/>
            <person name="Aguero F."/>
            <person name="Land M.L."/>
            <person name="Ugalde R.A."/>
            <person name="Garcia E."/>
        </authorList>
    </citation>
    <scope>NUCLEOTIDE SEQUENCE [LARGE SCALE GENOMIC DNA]</scope>
    <source>
        <strain evidence="11 12">2308</strain>
    </source>
</reference>
<dbReference type="SUPFAM" id="SSF56266">
    <property type="entry name" value="DmpA/ArgJ-like"/>
    <property type="match status" value="1"/>
</dbReference>
<evidence type="ECO:0000256" key="3">
    <source>
        <dbReference type="ARBA" id="ARBA00022448"/>
    </source>
</evidence>
<dbReference type="InterPro" id="IPR016117">
    <property type="entry name" value="ArgJ-like_dom_sf"/>
</dbReference>
<dbReference type="STRING" id="359391.BAB1_0843"/>
<evidence type="ECO:0000313" key="12">
    <source>
        <dbReference type="Proteomes" id="UP000002719"/>
    </source>
</evidence>
<dbReference type="GO" id="GO:0042953">
    <property type="term" value="P:lipoprotein transport"/>
    <property type="evidence" value="ECO:0007669"/>
    <property type="project" value="InterPro"/>
</dbReference>
<keyword evidence="12" id="KW-1185">Reference proteome</keyword>
<dbReference type="HOGENOM" id="CLU_000604_8_1_5"/>
<dbReference type="PANTHER" id="PTHR30489">
    <property type="entry name" value="LIPOPROTEIN-RELEASING SYSTEM TRANSMEMBRANE PROTEIN LOLE"/>
    <property type="match status" value="1"/>
</dbReference>
<organism evidence="11 12">
    <name type="scientific">Brucella abortus (strain 2308)</name>
    <dbReference type="NCBI Taxonomy" id="359391"/>
    <lineage>
        <taxon>Bacteria</taxon>
        <taxon>Pseudomonadati</taxon>
        <taxon>Pseudomonadota</taxon>
        <taxon>Alphaproteobacteria</taxon>
        <taxon>Hyphomicrobiales</taxon>
        <taxon>Brucellaceae</taxon>
        <taxon>Brucella/Ochrobactrum group</taxon>
        <taxon>Brucella</taxon>
    </lineage>
</organism>
<protein>
    <recommendedName>
        <fullName evidence="13">Lipoprotein-releasing ABC transporter permease subunit</fullName>
    </recommendedName>
</protein>
<dbReference type="PhylomeDB" id="Q2YNE2"/>
<dbReference type="AlphaFoldDB" id="Q2YNE2"/>
<dbReference type="InterPro" id="IPR003838">
    <property type="entry name" value="ABC3_permease_C"/>
</dbReference>
<evidence type="ECO:0000256" key="5">
    <source>
        <dbReference type="ARBA" id="ARBA00022692"/>
    </source>
</evidence>
<accession>Q2YNE2</accession>
<feature type="domain" description="ABC3 transporter permease C-terminal" evidence="9">
    <location>
        <begin position="282"/>
        <end position="415"/>
    </location>
</feature>
<evidence type="ECO:0000259" key="10">
    <source>
        <dbReference type="Pfam" id="PF12704"/>
    </source>
</evidence>
<evidence type="ECO:0000256" key="2">
    <source>
        <dbReference type="ARBA" id="ARBA00005236"/>
    </source>
</evidence>
<evidence type="ECO:0008006" key="13">
    <source>
        <dbReference type="Google" id="ProtNLM"/>
    </source>
</evidence>
<dbReference type="InterPro" id="IPR051447">
    <property type="entry name" value="Lipoprotein-release_system"/>
</dbReference>
<feature type="transmembrane region" description="Helical" evidence="8">
    <location>
        <begin position="359"/>
        <end position="376"/>
    </location>
</feature>
<evidence type="ECO:0000256" key="1">
    <source>
        <dbReference type="ARBA" id="ARBA00004651"/>
    </source>
</evidence>
<evidence type="ECO:0000256" key="7">
    <source>
        <dbReference type="ARBA" id="ARBA00023136"/>
    </source>
</evidence>
<evidence type="ECO:0000256" key="8">
    <source>
        <dbReference type="SAM" id="Phobius"/>
    </source>
</evidence>
<dbReference type="Pfam" id="PF12704">
    <property type="entry name" value="MacB_PCD"/>
    <property type="match status" value="1"/>
</dbReference>
<dbReference type="NCBIfam" id="TIGR02212">
    <property type="entry name" value="lolCE"/>
    <property type="match status" value="1"/>
</dbReference>